<keyword evidence="2" id="KW-0732">Signal</keyword>
<reference evidence="4 5" key="1">
    <citation type="submission" date="2019-02" db="EMBL/GenBank/DDBJ databases">
        <title>Bacterial novel species isolated from soil.</title>
        <authorList>
            <person name="Jung H.-Y."/>
        </authorList>
    </citation>
    <scope>NUCLEOTIDE SEQUENCE [LARGE SCALE GENOMIC DNA]</scope>
    <source>
        <strain evidence="4 5">1-3-3-3</strain>
    </source>
</reference>
<evidence type="ECO:0000259" key="3">
    <source>
        <dbReference type="Pfam" id="PF03724"/>
    </source>
</evidence>
<organism evidence="4 5">
    <name type="scientific">Hymenobacter persicinus</name>
    <dbReference type="NCBI Taxonomy" id="2025506"/>
    <lineage>
        <taxon>Bacteria</taxon>
        <taxon>Pseudomonadati</taxon>
        <taxon>Bacteroidota</taxon>
        <taxon>Cytophagia</taxon>
        <taxon>Cytophagales</taxon>
        <taxon>Hymenobacteraceae</taxon>
        <taxon>Hymenobacter</taxon>
    </lineage>
</organism>
<dbReference type="OrthoDB" id="5348860at2"/>
<feature type="chain" id="PRO_5020630377" evidence="2">
    <location>
        <begin position="20"/>
        <end position="164"/>
    </location>
</feature>
<feature type="compositionally biased region" description="Low complexity" evidence="1">
    <location>
        <begin position="21"/>
        <end position="39"/>
    </location>
</feature>
<evidence type="ECO:0000256" key="1">
    <source>
        <dbReference type="SAM" id="MobiDB-lite"/>
    </source>
</evidence>
<accession>A0A4Q5LE97</accession>
<dbReference type="InterPro" id="IPR053147">
    <property type="entry name" value="Hsp_HslJ-like"/>
</dbReference>
<dbReference type="InterPro" id="IPR005184">
    <property type="entry name" value="DUF306_Meta_HslJ"/>
</dbReference>
<evidence type="ECO:0000313" key="4">
    <source>
        <dbReference type="EMBL" id="RYU82450.1"/>
    </source>
</evidence>
<sequence>MVLSRLRIAALLTTGLAAASCQTTPPATSAPATTTTPAPATTPPAPLRNTRWVLRQLNGQPVPPPAESREPYLLLRETELRAEGNGSCNRFSGTIELPATGQLRFGPLLSTRMACVDPAGTVTETGFTRALEATRTYQLSGDTLRLFADAATSPTAVLHAVYLR</sequence>
<dbReference type="Pfam" id="PF03724">
    <property type="entry name" value="META"/>
    <property type="match status" value="1"/>
</dbReference>
<dbReference type="Gene3D" id="2.40.128.270">
    <property type="match status" value="1"/>
</dbReference>
<dbReference type="AlphaFoldDB" id="A0A4Q5LE97"/>
<proteinExistence type="predicted"/>
<evidence type="ECO:0000256" key="2">
    <source>
        <dbReference type="SAM" id="SignalP"/>
    </source>
</evidence>
<feature type="domain" description="DUF306" evidence="3">
    <location>
        <begin position="45"/>
        <end position="149"/>
    </location>
</feature>
<dbReference type="EMBL" id="SEWE01000006">
    <property type="protein sequence ID" value="RYU82450.1"/>
    <property type="molecule type" value="Genomic_DNA"/>
</dbReference>
<dbReference type="InterPro" id="IPR038670">
    <property type="entry name" value="HslJ-like_sf"/>
</dbReference>
<protein>
    <submittedName>
        <fullName evidence="4">META domain-containing protein</fullName>
    </submittedName>
</protein>
<dbReference type="PROSITE" id="PS51257">
    <property type="entry name" value="PROKAR_LIPOPROTEIN"/>
    <property type="match status" value="1"/>
</dbReference>
<evidence type="ECO:0000313" key="5">
    <source>
        <dbReference type="Proteomes" id="UP000294155"/>
    </source>
</evidence>
<dbReference type="PANTHER" id="PTHR35535:SF1">
    <property type="entry name" value="HEAT SHOCK PROTEIN HSLJ"/>
    <property type="match status" value="1"/>
</dbReference>
<keyword evidence="5" id="KW-1185">Reference proteome</keyword>
<gene>
    <name evidence="4" type="ORF">EWM57_04515</name>
</gene>
<comment type="caution">
    <text evidence="4">The sequence shown here is derived from an EMBL/GenBank/DDBJ whole genome shotgun (WGS) entry which is preliminary data.</text>
</comment>
<dbReference type="Proteomes" id="UP000294155">
    <property type="component" value="Unassembled WGS sequence"/>
</dbReference>
<feature type="region of interest" description="Disordered" evidence="1">
    <location>
        <begin position="21"/>
        <end position="46"/>
    </location>
</feature>
<dbReference type="PANTHER" id="PTHR35535">
    <property type="entry name" value="HEAT SHOCK PROTEIN HSLJ"/>
    <property type="match status" value="1"/>
</dbReference>
<dbReference type="RefSeq" id="WP_129919942.1">
    <property type="nucleotide sequence ID" value="NZ_SEWE01000006.1"/>
</dbReference>
<name>A0A4Q5LE97_9BACT</name>
<feature type="signal peptide" evidence="2">
    <location>
        <begin position="1"/>
        <end position="19"/>
    </location>
</feature>